<organism evidence="1 2">
    <name type="scientific">Parelaphostrongylus tenuis</name>
    <name type="common">Meningeal worm</name>
    <dbReference type="NCBI Taxonomy" id="148309"/>
    <lineage>
        <taxon>Eukaryota</taxon>
        <taxon>Metazoa</taxon>
        <taxon>Ecdysozoa</taxon>
        <taxon>Nematoda</taxon>
        <taxon>Chromadorea</taxon>
        <taxon>Rhabditida</taxon>
        <taxon>Rhabditina</taxon>
        <taxon>Rhabditomorpha</taxon>
        <taxon>Strongyloidea</taxon>
        <taxon>Metastrongylidae</taxon>
        <taxon>Parelaphostrongylus</taxon>
    </lineage>
</organism>
<reference evidence="1" key="1">
    <citation type="submission" date="2021-06" db="EMBL/GenBank/DDBJ databases">
        <title>Parelaphostrongylus tenuis whole genome reference sequence.</title>
        <authorList>
            <person name="Garwood T.J."/>
            <person name="Larsen P.A."/>
            <person name="Fountain-Jones N.M."/>
            <person name="Garbe J.R."/>
            <person name="Macchietto M.G."/>
            <person name="Kania S.A."/>
            <person name="Gerhold R.W."/>
            <person name="Richards J.E."/>
            <person name="Wolf T.M."/>
        </authorList>
    </citation>
    <scope>NUCLEOTIDE SEQUENCE</scope>
    <source>
        <strain evidence="1">MNPRO001-30</strain>
        <tissue evidence="1">Meninges</tissue>
    </source>
</reference>
<evidence type="ECO:0000313" key="1">
    <source>
        <dbReference type="EMBL" id="KAJ1359412.1"/>
    </source>
</evidence>
<dbReference type="Proteomes" id="UP001196413">
    <property type="component" value="Unassembled WGS sequence"/>
</dbReference>
<evidence type="ECO:0000313" key="2">
    <source>
        <dbReference type="Proteomes" id="UP001196413"/>
    </source>
</evidence>
<comment type="caution">
    <text evidence="1">The sequence shown here is derived from an EMBL/GenBank/DDBJ whole genome shotgun (WGS) entry which is preliminary data.</text>
</comment>
<sequence length="53" mass="6254">MDTLVPRLDPARRLLMRCQYKEIPAYNYSGRCGMWLGTLHYPRGYLTFISDIT</sequence>
<accession>A0AAD5QR98</accession>
<protein>
    <submittedName>
        <fullName evidence="1">Uncharacterized protein</fullName>
    </submittedName>
</protein>
<dbReference type="AlphaFoldDB" id="A0AAD5QR98"/>
<name>A0AAD5QR98_PARTN</name>
<dbReference type="EMBL" id="JAHQIW010003609">
    <property type="protein sequence ID" value="KAJ1359412.1"/>
    <property type="molecule type" value="Genomic_DNA"/>
</dbReference>
<gene>
    <name evidence="1" type="ORF">KIN20_018130</name>
</gene>
<proteinExistence type="predicted"/>
<keyword evidence="2" id="KW-1185">Reference proteome</keyword>